<evidence type="ECO:0000313" key="1">
    <source>
        <dbReference type="EMBL" id="GHE76559.1"/>
    </source>
</evidence>
<evidence type="ECO:0000313" key="2">
    <source>
        <dbReference type="Proteomes" id="UP000605897"/>
    </source>
</evidence>
<dbReference type="InterPro" id="IPR036390">
    <property type="entry name" value="WH_DNA-bd_sf"/>
</dbReference>
<gene>
    <name evidence="1" type="ORF">GCM10017786_02040</name>
</gene>
<dbReference type="InterPro" id="IPR036388">
    <property type="entry name" value="WH-like_DNA-bd_sf"/>
</dbReference>
<accession>A0ABQ3IE95</accession>
<protein>
    <submittedName>
        <fullName evidence="1">ArsR family transcriptional regulator</fullName>
    </submittedName>
</protein>
<comment type="caution">
    <text evidence="1">The sequence shown here is derived from an EMBL/GenBank/DDBJ whole genome shotgun (WGS) entry which is preliminary data.</text>
</comment>
<dbReference type="EMBL" id="BNAU01000001">
    <property type="protein sequence ID" value="GHE76559.1"/>
    <property type="molecule type" value="Genomic_DNA"/>
</dbReference>
<reference evidence="2" key="1">
    <citation type="journal article" date="2019" name="Int. J. Syst. Evol. Microbiol.">
        <title>The Global Catalogue of Microorganisms (GCM) 10K type strain sequencing project: providing services to taxonomists for standard genome sequencing and annotation.</title>
        <authorList>
            <consortium name="The Broad Institute Genomics Platform"/>
            <consortium name="The Broad Institute Genome Sequencing Center for Infectious Disease"/>
            <person name="Wu L."/>
            <person name="Ma J."/>
        </authorList>
    </citation>
    <scope>NUCLEOTIDE SEQUENCE [LARGE SCALE GENOMIC DNA]</scope>
    <source>
        <strain evidence="2">CGMCC 4.7677</strain>
    </source>
</reference>
<dbReference type="CDD" id="cd00090">
    <property type="entry name" value="HTH_ARSR"/>
    <property type="match status" value="1"/>
</dbReference>
<dbReference type="InterPro" id="IPR011991">
    <property type="entry name" value="ArsR-like_HTH"/>
</dbReference>
<proteinExistence type="predicted"/>
<organism evidence="1 2">
    <name type="scientific">Amycolatopsis deserti</name>
    <dbReference type="NCBI Taxonomy" id="185696"/>
    <lineage>
        <taxon>Bacteria</taxon>
        <taxon>Bacillati</taxon>
        <taxon>Actinomycetota</taxon>
        <taxon>Actinomycetes</taxon>
        <taxon>Pseudonocardiales</taxon>
        <taxon>Pseudonocardiaceae</taxon>
        <taxon>Amycolatopsis</taxon>
    </lineage>
</organism>
<dbReference type="Proteomes" id="UP000605897">
    <property type="component" value="Unassembled WGS sequence"/>
</dbReference>
<dbReference type="SUPFAM" id="SSF46785">
    <property type="entry name" value="Winged helix' DNA-binding domain"/>
    <property type="match status" value="1"/>
</dbReference>
<name>A0ABQ3IE95_9PSEU</name>
<dbReference type="RefSeq" id="WP_191242575.1">
    <property type="nucleotide sequence ID" value="NZ_BNAU01000001.1"/>
</dbReference>
<dbReference type="Gene3D" id="1.10.10.10">
    <property type="entry name" value="Winged helix-like DNA-binding domain superfamily/Winged helix DNA-binding domain"/>
    <property type="match status" value="1"/>
</dbReference>
<keyword evidence="2" id="KW-1185">Reference proteome</keyword>
<sequence length="223" mass="23723">MDDAVSAVAALDEPTRRRLYDYVVRQPAPVARDEVAAATGLPRATVAFHLDKLVGEKLLDVGFERRTGRGGPGAGRPAKLYRRSARQVTVSLPERRYELAGLLLASALDEADRTGRPPGPVLRRRARELGEQLGHAAAGASAADIAGIFEEHGFEPRAGAEGILFANCPFHRLAQAHTELVCGMNLSFAEGVLHGAGCTDVSARLDPVPGACCVRLRPEVTAT</sequence>
<dbReference type="Pfam" id="PF12840">
    <property type="entry name" value="HTH_20"/>
    <property type="match status" value="1"/>
</dbReference>